<dbReference type="PANTHER" id="PTHR42830:SF2">
    <property type="entry name" value="OSMC_OHR FAMILY PROTEIN"/>
    <property type="match status" value="1"/>
</dbReference>
<name>A0ABV8P265_9BURK</name>
<dbReference type="Pfam" id="PF02566">
    <property type="entry name" value="OsmC"/>
    <property type="match status" value="1"/>
</dbReference>
<evidence type="ECO:0000313" key="1">
    <source>
        <dbReference type="EMBL" id="MFC4203310.1"/>
    </source>
</evidence>
<sequence length="160" mass="18105">MHEYTAELIWTRDGQDFLDKRYKRRHLLRFDGGAEVQASSSPLSVPLPYSDAAAVDPEEMLVASLASCHMLWFLGIAAQRGFRVDRYVDHPAAVMEKNERGKLYLSRATLRPEVMFSGPRLPRREEIDAMHHLAHEECFIANSVRTEVACVPVHGDDIAA</sequence>
<gene>
    <name evidence="1" type="ORF">ACFOY1_20345</name>
</gene>
<dbReference type="Proteomes" id="UP001595848">
    <property type="component" value="Unassembled WGS sequence"/>
</dbReference>
<dbReference type="RefSeq" id="WP_217966447.1">
    <property type="nucleotide sequence ID" value="NZ_JAHTBN010000014.1"/>
</dbReference>
<proteinExistence type="predicted"/>
<dbReference type="EMBL" id="JBHSBV010000011">
    <property type="protein sequence ID" value="MFC4203310.1"/>
    <property type="molecule type" value="Genomic_DNA"/>
</dbReference>
<protein>
    <submittedName>
        <fullName evidence="1">OsmC family protein</fullName>
    </submittedName>
</protein>
<reference evidence="2" key="1">
    <citation type="journal article" date="2019" name="Int. J. Syst. Evol. Microbiol.">
        <title>The Global Catalogue of Microorganisms (GCM) 10K type strain sequencing project: providing services to taxonomists for standard genome sequencing and annotation.</title>
        <authorList>
            <consortium name="The Broad Institute Genomics Platform"/>
            <consortium name="The Broad Institute Genome Sequencing Center for Infectious Disease"/>
            <person name="Wu L."/>
            <person name="Ma J."/>
        </authorList>
    </citation>
    <scope>NUCLEOTIDE SEQUENCE [LARGE SCALE GENOMIC DNA]</scope>
    <source>
        <strain evidence="2">LMG 24813</strain>
    </source>
</reference>
<organism evidence="1 2">
    <name type="scientific">Candidimonas humi</name>
    <dbReference type="NCBI Taxonomy" id="683355"/>
    <lineage>
        <taxon>Bacteria</taxon>
        <taxon>Pseudomonadati</taxon>
        <taxon>Pseudomonadota</taxon>
        <taxon>Betaproteobacteria</taxon>
        <taxon>Burkholderiales</taxon>
        <taxon>Alcaligenaceae</taxon>
        <taxon>Candidimonas</taxon>
    </lineage>
</organism>
<evidence type="ECO:0000313" key="2">
    <source>
        <dbReference type="Proteomes" id="UP001595848"/>
    </source>
</evidence>
<comment type="caution">
    <text evidence="1">The sequence shown here is derived from an EMBL/GenBank/DDBJ whole genome shotgun (WGS) entry which is preliminary data.</text>
</comment>
<keyword evidence="2" id="KW-1185">Reference proteome</keyword>
<accession>A0ABV8P265</accession>
<dbReference type="InterPro" id="IPR003718">
    <property type="entry name" value="OsmC/Ohr_fam"/>
</dbReference>
<dbReference type="InterPro" id="IPR052707">
    <property type="entry name" value="OsmC_Ohr_Peroxiredoxin"/>
</dbReference>
<dbReference type="PANTHER" id="PTHR42830">
    <property type="entry name" value="OSMOTICALLY INDUCIBLE FAMILY PROTEIN"/>
    <property type="match status" value="1"/>
</dbReference>